<dbReference type="AlphaFoldDB" id="A0A061QXP5"/>
<reference evidence="2" key="1">
    <citation type="submission" date="2014-05" db="EMBL/GenBank/DDBJ databases">
        <title>The transcriptome of the halophilic microalga Tetraselmis sp. GSL018 isolated from the Great Salt Lake, Utah.</title>
        <authorList>
            <person name="Jinkerson R.E."/>
            <person name="D'Adamo S."/>
            <person name="Posewitz M.C."/>
        </authorList>
    </citation>
    <scope>NUCLEOTIDE SEQUENCE</scope>
    <source>
        <strain evidence="2">GSL018</strain>
    </source>
</reference>
<evidence type="ECO:0000256" key="1">
    <source>
        <dbReference type="SAM" id="MobiDB-lite"/>
    </source>
</evidence>
<feature type="compositionally biased region" description="Polar residues" evidence="1">
    <location>
        <begin position="43"/>
        <end position="56"/>
    </location>
</feature>
<feature type="region of interest" description="Disordered" evidence="1">
    <location>
        <begin position="29"/>
        <end position="75"/>
    </location>
</feature>
<gene>
    <name evidence="2" type="ORF">TSPGSL018_21190</name>
</gene>
<feature type="compositionally biased region" description="Polar residues" evidence="1">
    <location>
        <begin position="63"/>
        <end position="73"/>
    </location>
</feature>
<accession>A0A061QXP5</accession>
<sequence length="127" mass="13328">NYSGCDSLFPPAESVLYADIVSLSHPWRRGGGEHKARGMGHHNGSSNPIPRENQTPPVKCRASCSTHGRSTAPNAGKPLQACAGFFLSRSMVCGMGGGPGRTGQLSRAKLLPPPSEGPSLDRVHPQS</sequence>
<protein>
    <submittedName>
        <fullName evidence="2">Uncharacterized protein</fullName>
    </submittedName>
</protein>
<organism evidence="2">
    <name type="scientific">Tetraselmis sp. GSL018</name>
    <dbReference type="NCBI Taxonomy" id="582737"/>
    <lineage>
        <taxon>Eukaryota</taxon>
        <taxon>Viridiplantae</taxon>
        <taxon>Chlorophyta</taxon>
        <taxon>core chlorophytes</taxon>
        <taxon>Chlorodendrophyceae</taxon>
        <taxon>Chlorodendrales</taxon>
        <taxon>Chlorodendraceae</taxon>
        <taxon>Tetraselmis</taxon>
    </lineage>
</organism>
<feature type="region of interest" description="Disordered" evidence="1">
    <location>
        <begin position="96"/>
        <end position="127"/>
    </location>
</feature>
<feature type="non-terminal residue" evidence="2">
    <location>
        <position position="1"/>
    </location>
</feature>
<dbReference type="EMBL" id="GBEZ01023691">
    <property type="protein sequence ID" value="JAC63215.1"/>
    <property type="molecule type" value="Transcribed_RNA"/>
</dbReference>
<name>A0A061QXP5_9CHLO</name>
<proteinExistence type="predicted"/>
<evidence type="ECO:0000313" key="2">
    <source>
        <dbReference type="EMBL" id="JAC63215.1"/>
    </source>
</evidence>